<feature type="coiled-coil region" evidence="2">
    <location>
        <begin position="327"/>
        <end position="361"/>
    </location>
</feature>
<protein>
    <submittedName>
        <fullName evidence="5">Translin-associated factor X-interacting protein 1</fullName>
    </submittedName>
</protein>
<proteinExistence type="predicted"/>
<feature type="domain" description="Translin-associated factor X-interacting protein 1 N-terminal" evidence="4">
    <location>
        <begin position="116"/>
        <end position="227"/>
    </location>
</feature>
<evidence type="ECO:0000256" key="2">
    <source>
        <dbReference type="SAM" id="Coils"/>
    </source>
</evidence>
<dbReference type="EMBL" id="GEEE01017353">
    <property type="protein sequence ID" value="JAP45872.1"/>
    <property type="molecule type" value="Transcribed_RNA"/>
</dbReference>
<gene>
    <name evidence="5" type="primary">TXIP1</name>
    <name evidence="5" type="ORF">TR133616</name>
</gene>
<dbReference type="PANTHER" id="PTHR16306">
    <property type="entry name" value="TRANSLIN-ASSOCIATED FACTOR X-INTERACTING PROTEIN 1"/>
    <property type="match status" value="1"/>
</dbReference>
<sequence length="450" mass="51911">PYLTRCMAHKYKCTYLISKETKQKCDHKNPSDKLFSFYDGQDESFYFPMVGLTDASRKRVKNQGQLTIDPWPAFIDSRASTETQIFVAKGGRLFAQGKDESKLPLVAKPRFLEMLEAKIKKSMSTHGVTDGAVGALSLQIYQEAFELYIQQCAYYGPLLAKIKWQYESFIDQLRQEIKRLLPIKEMLWTVSMESEQRVNAFQSKESKEITRLQEEKQKAILKLEKMKQECVELTVTVKKLTENLEDQATKERLEADGRKLLLTEVNELTSRLREMEQLARAEMDRTAEDPIKLRIQLDQCRKAVVAANKQITVLASKYDDTVAVSKYEEVRRALEVSNAENEKLKEDLESAQMRYNVLQDHCSTLSTYRDLFNFQLIYITRALNSKSEASQKVEYLIALISKYRRLVDKPIEELSRIVEEEMQRAESGGLPTIARPSSSKSRAKNSVTEK</sequence>
<accession>A0A0X3PCN6</accession>
<dbReference type="AlphaFoldDB" id="A0A0X3PCN6"/>
<dbReference type="GO" id="GO:0005737">
    <property type="term" value="C:cytoplasm"/>
    <property type="evidence" value="ECO:0007669"/>
    <property type="project" value="TreeGrafter"/>
</dbReference>
<organism evidence="5">
    <name type="scientific">Schistocephalus solidus</name>
    <name type="common">Tapeworm</name>
    <dbReference type="NCBI Taxonomy" id="70667"/>
    <lineage>
        <taxon>Eukaryota</taxon>
        <taxon>Metazoa</taxon>
        <taxon>Spiralia</taxon>
        <taxon>Lophotrochozoa</taxon>
        <taxon>Platyhelminthes</taxon>
        <taxon>Cestoda</taxon>
        <taxon>Eucestoda</taxon>
        <taxon>Diphyllobothriidea</taxon>
        <taxon>Diphyllobothriidae</taxon>
        <taxon>Schistocephalus</taxon>
    </lineage>
</organism>
<evidence type="ECO:0000256" key="3">
    <source>
        <dbReference type="SAM" id="MobiDB-lite"/>
    </source>
</evidence>
<dbReference type="PANTHER" id="PTHR16306:SF0">
    <property type="entry name" value="TRANSLIN-ASSOCIATED FACTOR X-INTERACTING PROTEIN 1"/>
    <property type="match status" value="1"/>
</dbReference>
<evidence type="ECO:0000259" key="4">
    <source>
        <dbReference type="Pfam" id="PF15739"/>
    </source>
</evidence>
<dbReference type="InterPro" id="IPR032755">
    <property type="entry name" value="TSNAXIP1_N"/>
</dbReference>
<evidence type="ECO:0000313" key="5">
    <source>
        <dbReference type="EMBL" id="JAP45872.1"/>
    </source>
</evidence>
<name>A0A0X3PCN6_SCHSO</name>
<dbReference type="Pfam" id="PF15739">
    <property type="entry name" value="TSNAXIP1_N"/>
    <property type="match status" value="1"/>
</dbReference>
<feature type="non-terminal residue" evidence="5">
    <location>
        <position position="1"/>
    </location>
</feature>
<feature type="coiled-coil region" evidence="2">
    <location>
        <begin position="209"/>
        <end position="285"/>
    </location>
</feature>
<keyword evidence="1 2" id="KW-0175">Coiled coil</keyword>
<evidence type="ECO:0000256" key="1">
    <source>
        <dbReference type="ARBA" id="ARBA00023054"/>
    </source>
</evidence>
<feature type="region of interest" description="Disordered" evidence="3">
    <location>
        <begin position="421"/>
        <end position="450"/>
    </location>
</feature>
<feature type="compositionally biased region" description="Polar residues" evidence="3">
    <location>
        <begin position="435"/>
        <end position="450"/>
    </location>
</feature>
<reference evidence="5" key="1">
    <citation type="submission" date="2016-01" db="EMBL/GenBank/DDBJ databases">
        <title>Reference transcriptome for the parasite Schistocephalus solidus: insights into the molecular evolution of parasitism.</title>
        <authorList>
            <person name="Hebert F.O."/>
            <person name="Grambauer S."/>
            <person name="Barber I."/>
            <person name="Landry C.R."/>
            <person name="Aubin-Horth N."/>
        </authorList>
    </citation>
    <scope>NUCLEOTIDE SEQUENCE</scope>
</reference>